<accession>A0A0Q3M7M0</accession>
<feature type="compositionally biased region" description="Low complexity" evidence="1">
    <location>
        <begin position="86"/>
        <end position="98"/>
    </location>
</feature>
<evidence type="ECO:0000313" key="3">
    <source>
        <dbReference type="EMBL" id="KQK78392.1"/>
    </source>
</evidence>
<feature type="region of interest" description="Disordered" evidence="1">
    <location>
        <begin position="81"/>
        <end position="137"/>
    </location>
</feature>
<dbReference type="OrthoDB" id="5983600at2759"/>
<evidence type="ECO:0000256" key="1">
    <source>
        <dbReference type="SAM" id="MobiDB-lite"/>
    </source>
</evidence>
<gene>
    <name evidence="3" type="ORF">AAES_115489</name>
</gene>
<evidence type="ECO:0000256" key="2">
    <source>
        <dbReference type="SAM" id="Phobius"/>
    </source>
</evidence>
<proteinExistence type="predicted"/>
<comment type="caution">
    <text evidence="3">The sequence shown here is derived from an EMBL/GenBank/DDBJ whole genome shotgun (WGS) entry which is preliminary data.</text>
</comment>
<keyword evidence="4" id="KW-1185">Reference proteome</keyword>
<dbReference type="Proteomes" id="UP000051836">
    <property type="component" value="Unassembled WGS sequence"/>
</dbReference>
<keyword evidence="2" id="KW-0472">Membrane</keyword>
<protein>
    <submittedName>
        <fullName evidence="3">Matrix-remodeling-associated protein 7</fullName>
    </submittedName>
</protein>
<name>A0A0Q3M7M0_AMAAE</name>
<reference evidence="3 4" key="1">
    <citation type="submission" date="2015-10" db="EMBL/GenBank/DDBJ databases">
        <authorList>
            <person name="Gilbert D.G."/>
        </authorList>
    </citation>
    <scope>NUCLEOTIDE SEQUENCE [LARGE SCALE GENOMIC DNA]</scope>
    <source>
        <strain evidence="3">FVVF132</strain>
    </source>
</reference>
<dbReference type="EMBL" id="LMAW01002670">
    <property type="protein sequence ID" value="KQK78392.1"/>
    <property type="molecule type" value="Genomic_DNA"/>
</dbReference>
<keyword evidence="2" id="KW-1133">Transmembrane helix</keyword>
<keyword evidence="2" id="KW-0812">Transmembrane</keyword>
<sequence>MDVPVDLYLAIPLLFTVLALFLTSMFVRLQGAAGEWPQELLVAKQARESCSRDQEAGRQRLLVEEVRVVEEGKEVAAKQWEEVAEEPSPMAKPSPMAATSIPWQPPPEPRKPEPWEDAGDQAALPSKAEDEDLDSEKEKLVVRAPASTAATAAPVTSAAASFESSEGFEWPLGTLETCLLIVMGITMLAHIQSVFYP</sequence>
<dbReference type="AlphaFoldDB" id="A0A0Q3M7M0"/>
<evidence type="ECO:0000313" key="4">
    <source>
        <dbReference type="Proteomes" id="UP000051836"/>
    </source>
</evidence>
<feature type="transmembrane region" description="Helical" evidence="2">
    <location>
        <begin position="6"/>
        <end position="27"/>
    </location>
</feature>
<organism evidence="3 4">
    <name type="scientific">Amazona aestiva</name>
    <name type="common">Blue-fronted Amazon parrot</name>
    <dbReference type="NCBI Taxonomy" id="12930"/>
    <lineage>
        <taxon>Eukaryota</taxon>
        <taxon>Metazoa</taxon>
        <taxon>Chordata</taxon>
        <taxon>Craniata</taxon>
        <taxon>Vertebrata</taxon>
        <taxon>Euteleostomi</taxon>
        <taxon>Archelosauria</taxon>
        <taxon>Archosauria</taxon>
        <taxon>Dinosauria</taxon>
        <taxon>Saurischia</taxon>
        <taxon>Theropoda</taxon>
        <taxon>Coelurosauria</taxon>
        <taxon>Aves</taxon>
        <taxon>Neognathae</taxon>
        <taxon>Neoaves</taxon>
        <taxon>Telluraves</taxon>
        <taxon>Australaves</taxon>
        <taxon>Psittaciformes</taxon>
        <taxon>Psittacidae</taxon>
        <taxon>Amazona</taxon>
    </lineage>
</organism>